<protein>
    <submittedName>
        <fullName evidence="1">ATPase involved in chromosome partitioning</fullName>
    </submittedName>
</protein>
<dbReference type="PANTHER" id="PTHR13696">
    <property type="entry name" value="P-LOOP CONTAINING NUCLEOSIDE TRIPHOSPHATE HYDROLASE"/>
    <property type="match status" value="1"/>
</dbReference>
<dbReference type="Gene3D" id="3.40.50.300">
    <property type="entry name" value="P-loop containing nucleotide triphosphate hydrolases"/>
    <property type="match status" value="1"/>
</dbReference>
<name>A0ABN5DNI9_9RHOB</name>
<reference evidence="1 2" key="1">
    <citation type="journal article" date="2017" name="Front. Microbiol.">
        <title>Phaeobacter piscinae sp. nov., a species of the Roseobacter group and potential aquaculture probiont.</title>
        <authorList>
            <person name="Sonnenschein E.C."/>
            <person name="Phippen C.B.W."/>
            <person name="Nielsen K.F."/>
            <person name="Mateiu R.V."/>
            <person name="Melchiorsen J."/>
            <person name="Gram L."/>
            <person name="Overmann J."/>
            <person name="Freese H.M."/>
        </authorList>
    </citation>
    <scope>NUCLEOTIDE SEQUENCE [LARGE SCALE GENOMIC DNA]</scope>
    <source>
        <strain evidence="1 2">P36</strain>
    </source>
</reference>
<reference evidence="1 2" key="3">
    <citation type="journal article" date="2017" name="Int. J. Syst. Evol. Microbiol.">
        <title>Adaptation of Surface-Associated Bacteria to the Open Ocean: A Genomically Distinct Subpopulation of Phaeobacter gallaeciensis Colonizes Pacific Mesozooplankton.</title>
        <authorList>
            <person name="Freese H.M."/>
            <person name="Methner A."/>
            <person name="Overmann J."/>
        </authorList>
    </citation>
    <scope>NUCLEOTIDE SEQUENCE [LARGE SCALE GENOMIC DNA]</scope>
    <source>
        <strain evidence="1 2">P36</strain>
    </source>
</reference>
<dbReference type="InterPro" id="IPR050678">
    <property type="entry name" value="DNA_Partitioning_ATPase"/>
</dbReference>
<dbReference type="Pfam" id="PF07015">
    <property type="entry name" value="VirC1"/>
    <property type="match status" value="1"/>
</dbReference>
<dbReference type="InterPro" id="IPR009744">
    <property type="entry name" value="VirC1"/>
</dbReference>
<keyword evidence="1" id="KW-0614">Plasmid</keyword>
<dbReference type="EMBL" id="CP010649">
    <property type="protein sequence ID" value="ATG38098.1"/>
    <property type="molecule type" value="Genomic_DNA"/>
</dbReference>
<proteinExistence type="predicted"/>
<keyword evidence="2" id="KW-1185">Reference proteome</keyword>
<dbReference type="CDD" id="cd02042">
    <property type="entry name" value="ParAB_family"/>
    <property type="match status" value="1"/>
</dbReference>
<organism evidence="1 2">
    <name type="scientific">Phaeobacter piscinae</name>
    <dbReference type="NCBI Taxonomy" id="1580596"/>
    <lineage>
        <taxon>Bacteria</taxon>
        <taxon>Pseudomonadati</taxon>
        <taxon>Pseudomonadota</taxon>
        <taxon>Alphaproteobacteria</taxon>
        <taxon>Rhodobacterales</taxon>
        <taxon>Roseobacteraceae</taxon>
        <taxon>Phaeobacter</taxon>
    </lineage>
</organism>
<dbReference type="SUPFAM" id="SSF52540">
    <property type="entry name" value="P-loop containing nucleoside triphosphate hydrolases"/>
    <property type="match status" value="1"/>
</dbReference>
<sequence>MFTITLMNQKGGAGKSTVARALLSAADNQGLKSAFIDADQTGNLANWAVRAAGKGYWSPNIDAYQTMDAEEVEEIVDELEEEGKVDLLILDTAGDASRDHDIFATVADLILCPILLTQSDVDTARGTANYIYRMKDRAEDPSLMPEFRILLNQLETRPSRGDSLLIQKVKEDPLVGPTDDNPVEVMKILSAVLLDREAFKTMDSKGLLGRTLERHNETAQAFRKNPKYMKEAIAETEKLLNACMAIGEGK</sequence>
<dbReference type="RefSeq" id="WP_158524495.1">
    <property type="nucleotide sequence ID" value="NZ_CP010649.1"/>
</dbReference>
<dbReference type="Proteomes" id="UP000218891">
    <property type="component" value="Plasmid pP36_f"/>
</dbReference>
<reference evidence="1 2" key="4">
    <citation type="journal article" date="2018" name="Environ. Microbiol. Rep.">
        <title>Phylogenetic distribution of roseobacticides in the Roseobacter group and their effect on microalgae.</title>
        <authorList>
            <person name="Sonnenschein E.C."/>
            <person name="Phippen C.B."/>
            <person name="Bentzon-Tilia M."/>
            <person name="Rasmussen S.A."/>
            <person name="Nielsen K.F."/>
            <person name="Gram L."/>
        </authorList>
    </citation>
    <scope>NUCLEOTIDE SEQUENCE [LARGE SCALE GENOMIC DNA]</scope>
    <source>
        <strain evidence="1 2">P36</strain>
    </source>
</reference>
<evidence type="ECO:0000313" key="2">
    <source>
        <dbReference type="Proteomes" id="UP000218891"/>
    </source>
</evidence>
<dbReference type="InterPro" id="IPR027417">
    <property type="entry name" value="P-loop_NTPase"/>
</dbReference>
<reference evidence="1 2" key="2">
    <citation type="journal article" date="2017" name="Genome Biol. Evol.">
        <title>Trajectories and Drivers of Genome Evolution in Surface-Associated Marine Phaeobacter.</title>
        <authorList>
            <person name="Freese H.M."/>
            <person name="Sikorski J."/>
            <person name="Bunk B."/>
            <person name="Scheuner C."/>
            <person name="Meier-Kolthoff J.P."/>
            <person name="Sproer C."/>
            <person name="Gram L."/>
            <person name="Overmann J."/>
        </authorList>
    </citation>
    <scope>NUCLEOTIDE SEQUENCE [LARGE SCALE GENOMIC DNA]</scope>
    <source>
        <strain evidence="1 2">P36</strain>
    </source>
</reference>
<dbReference type="PANTHER" id="PTHR13696:SF96">
    <property type="entry name" value="COBQ_COBB_MIND_PARA NUCLEOTIDE BINDING DOMAIN-CONTAINING PROTEIN"/>
    <property type="match status" value="1"/>
</dbReference>
<gene>
    <name evidence="1" type="ORF">PhaeoP36_04023</name>
</gene>
<accession>A0ABN5DNI9</accession>
<geneLocation type="plasmid" evidence="1 2">
    <name>pP36_f</name>
</geneLocation>
<evidence type="ECO:0000313" key="1">
    <source>
        <dbReference type="EMBL" id="ATG38098.1"/>
    </source>
</evidence>